<evidence type="ECO:0000313" key="2">
    <source>
        <dbReference type="EMBL" id="CAD8527944.1"/>
    </source>
</evidence>
<proteinExistence type="predicted"/>
<feature type="region of interest" description="Disordered" evidence="1">
    <location>
        <begin position="154"/>
        <end position="228"/>
    </location>
</feature>
<organism evidence="2">
    <name type="scientific">Calcidiscus leptoporus</name>
    <dbReference type="NCBI Taxonomy" id="127549"/>
    <lineage>
        <taxon>Eukaryota</taxon>
        <taxon>Haptista</taxon>
        <taxon>Haptophyta</taxon>
        <taxon>Prymnesiophyceae</taxon>
        <taxon>Coccolithales</taxon>
        <taxon>Calcidiscaceae</taxon>
        <taxon>Calcidiscus</taxon>
    </lineage>
</organism>
<feature type="region of interest" description="Disordered" evidence="1">
    <location>
        <begin position="16"/>
        <end position="54"/>
    </location>
</feature>
<sequence>MNASDDRMDMSLEDLIKEQRKPAKVAATVAPGGKGRRRNIKKGSSTQPMQVDDGKKQLVAAVRKRGQANRAQKFAAARGMRMDVDAAGGAPIVQPRTKAVTARGKKAKLSSAMQNRVAAAVARKKAATQQPSKGKKPPTVALANATAKNIKVTIAGGRQTAMPKAATSAGRGGRAGLGGRAARGGRAAGKGGRAAAGKGGRAAAGKGGRGIVKPGIAKPGRGIVKPGQRAANRAIVVVGGRAGGRGGRGRGGRGRMQAQPRTLSARFAGGR</sequence>
<gene>
    <name evidence="2" type="ORF">CLEP1334_LOCUS3165</name>
</gene>
<evidence type="ECO:0000256" key="1">
    <source>
        <dbReference type="SAM" id="MobiDB-lite"/>
    </source>
</evidence>
<feature type="region of interest" description="Disordered" evidence="1">
    <location>
        <begin position="121"/>
        <end position="141"/>
    </location>
</feature>
<accession>A0A7S0NQ72</accession>
<name>A0A7S0NQ72_9EUKA</name>
<feature type="region of interest" description="Disordered" evidence="1">
    <location>
        <begin position="240"/>
        <end position="271"/>
    </location>
</feature>
<dbReference type="EMBL" id="HBER01006384">
    <property type="protein sequence ID" value="CAD8527944.1"/>
    <property type="molecule type" value="Transcribed_RNA"/>
</dbReference>
<reference evidence="2" key="1">
    <citation type="submission" date="2021-01" db="EMBL/GenBank/DDBJ databases">
        <authorList>
            <person name="Corre E."/>
            <person name="Pelletier E."/>
            <person name="Niang G."/>
            <person name="Scheremetjew M."/>
            <person name="Finn R."/>
            <person name="Kale V."/>
            <person name="Holt S."/>
            <person name="Cochrane G."/>
            <person name="Meng A."/>
            <person name="Brown T."/>
            <person name="Cohen L."/>
        </authorList>
    </citation>
    <scope>NUCLEOTIDE SEQUENCE</scope>
    <source>
        <strain evidence="2">RCC1130</strain>
    </source>
</reference>
<feature type="compositionally biased region" description="Gly residues" evidence="1">
    <location>
        <begin position="170"/>
        <end position="210"/>
    </location>
</feature>
<dbReference type="AlphaFoldDB" id="A0A7S0NQ72"/>
<protein>
    <submittedName>
        <fullName evidence="2">Uncharacterized protein</fullName>
    </submittedName>
</protein>